<sequence>MGNMSYCRFENTYRDLKDCWDYFETGEELSESETLARKALVRLCKEIAEEAML</sequence>
<dbReference type="AlphaFoldDB" id="A0A6M3LNQ8"/>
<proteinExistence type="predicted"/>
<evidence type="ECO:0008006" key="2">
    <source>
        <dbReference type="Google" id="ProtNLM"/>
    </source>
</evidence>
<reference evidence="1" key="1">
    <citation type="submission" date="2020-03" db="EMBL/GenBank/DDBJ databases">
        <title>The deep terrestrial virosphere.</title>
        <authorList>
            <person name="Holmfeldt K."/>
            <person name="Nilsson E."/>
            <person name="Simone D."/>
            <person name="Lopez-Fernandez M."/>
            <person name="Wu X."/>
            <person name="de Brujin I."/>
            <person name="Lundin D."/>
            <person name="Andersson A."/>
            <person name="Bertilsson S."/>
            <person name="Dopson M."/>
        </authorList>
    </citation>
    <scope>NUCLEOTIDE SEQUENCE</scope>
    <source>
        <strain evidence="1">MM415B07701</strain>
    </source>
</reference>
<organism evidence="1">
    <name type="scientific">viral metagenome</name>
    <dbReference type="NCBI Taxonomy" id="1070528"/>
    <lineage>
        <taxon>unclassified sequences</taxon>
        <taxon>metagenomes</taxon>
        <taxon>organismal metagenomes</taxon>
    </lineage>
</organism>
<name>A0A6M3LNQ8_9ZZZZ</name>
<dbReference type="EMBL" id="MT143422">
    <property type="protein sequence ID" value="QJA96670.1"/>
    <property type="molecule type" value="Genomic_DNA"/>
</dbReference>
<accession>A0A6M3LNQ8</accession>
<protein>
    <recommendedName>
        <fullName evidence="2">HEPN domain-containing protein</fullName>
    </recommendedName>
</protein>
<gene>
    <name evidence="1" type="ORF">MM415B07701_0011</name>
</gene>
<evidence type="ECO:0000313" key="1">
    <source>
        <dbReference type="EMBL" id="QJA96670.1"/>
    </source>
</evidence>